<dbReference type="NCBIfam" id="NF008482">
    <property type="entry name" value="PRK11383.1"/>
    <property type="match status" value="1"/>
</dbReference>
<keyword evidence="1" id="KW-0812">Transmembrane</keyword>
<dbReference type="PANTHER" id="PTHR37290:SF1">
    <property type="entry name" value="INNER MEMBRANE PROTEIN YIAA"/>
    <property type="match status" value="1"/>
</dbReference>
<accession>A0A7D7NFD7</accession>
<dbReference type="Proteomes" id="UP000514752">
    <property type="component" value="Chromosome"/>
</dbReference>
<keyword evidence="1" id="KW-1133">Transmembrane helix</keyword>
<dbReference type="Pfam" id="PF05360">
    <property type="entry name" value="YiaAB"/>
    <property type="match status" value="2"/>
</dbReference>
<sequence length="142" mass="15838">MNRRPRPTLRPPTPAYVIASWAALAIGMLAYLIGLWRAEMQLNEKGYYLAVLLFGLYAAVSLQKTVRDREENLPVSALYFNISWFALAAAICLLGIGLFNAELLPSEKGFYLMSYTLSLFAVVTVQKNTRDLAAAPRFADDD</sequence>
<dbReference type="PANTHER" id="PTHR37290">
    <property type="entry name" value="INNER MEMBRANE PROTEIN YIAA-RELATED"/>
    <property type="match status" value="1"/>
</dbReference>
<evidence type="ECO:0000259" key="2">
    <source>
        <dbReference type="Pfam" id="PF05360"/>
    </source>
</evidence>
<keyword evidence="1" id="KW-0472">Membrane</keyword>
<dbReference type="InterPro" id="IPR008024">
    <property type="entry name" value="YiaAB"/>
</dbReference>
<feature type="domain" description="YiaAB two helix" evidence="2">
    <location>
        <begin position="80"/>
        <end position="131"/>
    </location>
</feature>
<dbReference type="AlphaFoldDB" id="A0A7D7NFD7"/>
<proteinExistence type="predicted"/>
<feature type="transmembrane region" description="Helical" evidence="1">
    <location>
        <begin position="46"/>
        <end position="62"/>
    </location>
</feature>
<dbReference type="KEGG" id="nsg:H3L94_10470"/>
<dbReference type="InterPro" id="IPR038972">
    <property type="entry name" value="YiaA-like"/>
</dbReference>
<name>A0A7D7NFD7_9NEIS</name>
<feature type="transmembrane region" description="Helical" evidence="1">
    <location>
        <begin position="15"/>
        <end position="34"/>
    </location>
</feature>
<evidence type="ECO:0000313" key="4">
    <source>
        <dbReference type="Proteomes" id="UP000514752"/>
    </source>
</evidence>
<organism evidence="3 4">
    <name type="scientific">Neisseria shayeganii</name>
    <dbReference type="NCBI Taxonomy" id="607712"/>
    <lineage>
        <taxon>Bacteria</taxon>
        <taxon>Pseudomonadati</taxon>
        <taxon>Pseudomonadota</taxon>
        <taxon>Betaproteobacteria</taxon>
        <taxon>Neisseriales</taxon>
        <taxon>Neisseriaceae</taxon>
        <taxon>Neisseria</taxon>
    </lineage>
</organism>
<gene>
    <name evidence="3" type="ORF">H3L94_10470</name>
</gene>
<dbReference type="GO" id="GO:0006974">
    <property type="term" value="P:DNA damage response"/>
    <property type="evidence" value="ECO:0007669"/>
    <property type="project" value="TreeGrafter"/>
</dbReference>
<feature type="domain" description="YiaAB two helix" evidence="2">
    <location>
        <begin position="16"/>
        <end position="68"/>
    </location>
</feature>
<evidence type="ECO:0000256" key="1">
    <source>
        <dbReference type="SAM" id="Phobius"/>
    </source>
</evidence>
<dbReference type="EMBL" id="CP059567">
    <property type="protein sequence ID" value="QMT40254.1"/>
    <property type="molecule type" value="Genomic_DNA"/>
</dbReference>
<dbReference type="RefSeq" id="WP_009119054.1">
    <property type="nucleotide sequence ID" value="NZ_CP059567.1"/>
</dbReference>
<reference evidence="3 4" key="1">
    <citation type="submission" date="2020-07" db="EMBL/GenBank/DDBJ databases">
        <title>Genomic diversity of species in the Neisseriaceae family.</title>
        <authorList>
            <person name="Vincent A.T."/>
            <person name="Bernet E."/>
            <person name="Veyrier F.J."/>
        </authorList>
    </citation>
    <scope>NUCLEOTIDE SEQUENCE [LARGE SCALE GENOMIC DNA]</scope>
    <source>
        <strain evidence="3 4">DSM 22244</strain>
    </source>
</reference>
<evidence type="ECO:0000313" key="3">
    <source>
        <dbReference type="EMBL" id="QMT40254.1"/>
    </source>
</evidence>
<dbReference type="GO" id="GO:0005886">
    <property type="term" value="C:plasma membrane"/>
    <property type="evidence" value="ECO:0007669"/>
    <property type="project" value="TreeGrafter"/>
</dbReference>
<feature type="transmembrane region" description="Helical" evidence="1">
    <location>
        <begin position="82"/>
        <end position="104"/>
    </location>
</feature>
<protein>
    <recommendedName>
        <fullName evidence="2">YiaAB two helix domain-containing protein</fullName>
    </recommendedName>
</protein>